<evidence type="ECO:0000256" key="6">
    <source>
        <dbReference type="ARBA" id="ARBA00025708"/>
    </source>
</evidence>
<dbReference type="EnsemblMetazoa" id="XM_019993772.1">
    <property type="protein sequence ID" value="XP_019849331.1"/>
    <property type="gene ID" value="LOC100634012"/>
</dbReference>
<evidence type="ECO:0000256" key="7">
    <source>
        <dbReference type="ARBA" id="ARBA00025785"/>
    </source>
</evidence>
<dbReference type="Gene3D" id="3.40.640.10">
    <property type="entry name" value="Type I PLP-dependent aspartate aminotransferase-like (Major domain)"/>
    <property type="match status" value="1"/>
</dbReference>
<dbReference type="InterPro" id="IPR015421">
    <property type="entry name" value="PyrdxlP-dep_Trfase_major"/>
</dbReference>
<dbReference type="FunCoup" id="A0A1X7VEE3">
    <property type="interactions" value="308"/>
</dbReference>
<dbReference type="PANTHER" id="PTHR11751:SF29">
    <property type="entry name" value="ALANINE TRANSAMINASE"/>
    <property type="match status" value="1"/>
</dbReference>
<dbReference type="PANTHER" id="PTHR11751">
    <property type="entry name" value="ALANINE AMINOTRANSFERASE"/>
    <property type="match status" value="1"/>
</dbReference>
<sequence>MIGASVTRGISLTRSLLSRNWLEMAGTKAAYTTVSPPHMQREVPLTIQNLNPCIREMEYAVRGAVPLEALRIANELKQGVKYPFKEVVFANIGDCQGTGQKPLTFVRQLIACTADTSLLDKGIYPPDVCERARAILADCGGASLGSYTDSRGITIIRKHVQEFITARDGIPANYESIFLTNGATDGIKAAIALCLMEDKKAGVMIPIPQYPLYSAAITELNAHAINYYLDEDNDWSIRMEELERSLEESIKENKSKPKILVVINPGNPTGQCLPEDNMKEIIKFCHRNSLLLLADEVYQENVYVESRNFSSFRKVLLEMGKDYKDFQLMSFNSTSKGFIGECGIRGGYVEMIGFPEDLLQQVYKVFSVRLCANSIGQVVVDVMVKPPQKGDPSFELFDEERQFILQSLKRKSVMVYEKFNSIPGIKCNRLQGSMYAFPQIEIPEGALKDAHKEDPNMTLDTFYCLELLRQEGICFVPGTGFGQRPGTLHIRTTILPKEDVLGRVLERFESFHKKFTAKYQ</sequence>
<evidence type="ECO:0000256" key="4">
    <source>
        <dbReference type="ARBA" id="ARBA00022679"/>
    </source>
</evidence>
<dbReference type="UniPathway" id="UPA00528">
    <property type="reaction ID" value="UER00586"/>
</dbReference>
<reference evidence="11" key="2">
    <citation type="submission" date="2017-05" db="UniProtKB">
        <authorList>
            <consortium name="EnsemblMetazoa"/>
        </authorList>
    </citation>
    <scope>IDENTIFICATION</scope>
</reference>
<evidence type="ECO:0000256" key="1">
    <source>
        <dbReference type="ARBA" id="ARBA00001933"/>
    </source>
</evidence>
<dbReference type="GO" id="GO:0042853">
    <property type="term" value="P:L-alanine catabolic process"/>
    <property type="evidence" value="ECO:0007669"/>
    <property type="project" value="UniProtKB-UniPathway"/>
</dbReference>
<keyword evidence="4" id="KW-0808">Transferase</keyword>
<comment type="catalytic activity">
    <reaction evidence="9">
        <text>L-alanine + 2-oxoglutarate = pyruvate + L-glutamate</text>
        <dbReference type="Rhea" id="RHEA:19453"/>
        <dbReference type="ChEBI" id="CHEBI:15361"/>
        <dbReference type="ChEBI" id="CHEBI:16810"/>
        <dbReference type="ChEBI" id="CHEBI:29985"/>
        <dbReference type="ChEBI" id="CHEBI:57972"/>
        <dbReference type="EC" id="2.6.1.2"/>
    </reaction>
</comment>
<dbReference type="SUPFAM" id="SSF53383">
    <property type="entry name" value="PLP-dependent transferases"/>
    <property type="match status" value="1"/>
</dbReference>
<dbReference type="GO" id="GO:0030170">
    <property type="term" value="F:pyridoxal phosphate binding"/>
    <property type="evidence" value="ECO:0007669"/>
    <property type="project" value="InterPro"/>
</dbReference>
<evidence type="ECO:0000256" key="2">
    <source>
        <dbReference type="ARBA" id="ARBA00011738"/>
    </source>
</evidence>
<comment type="cofactor">
    <cofactor evidence="1">
        <name>pyridoxal 5'-phosphate</name>
        <dbReference type="ChEBI" id="CHEBI:597326"/>
    </cofactor>
</comment>
<dbReference type="GO" id="GO:0004021">
    <property type="term" value="F:L-alanine:2-oxoglutarate aminotransferase activity"/>
    <property type="evidence" value="ECO:0007669"/>
    <property type="project" value="UniProtKB-EC"/>
</dbReference>
<evidence type="ECO:0000256" key="9">
    <source>
        <dbReference type="ARBA" id="ARBA00047412"/>
    </source>
</evidence>
<dbReference type="Proteomes" id="UP000007879">
    <property type="component" value="Unassembled WGS sequence"/>
</dbReference>
<dbReference type="Pfam" id="PF00155">
    <property type="entry name" value="Aminotran_1_2"/>
    <property type="match status" value="1"/>
</dbReference>
<dbReference type="InterPro" id="IPR004839">
    <property type="entry name" value="Aminotransferase_I/II_large"/>
</dbReference>
<dbReference type="OrthoDB" id="1732682at2759"/>
<dbReference type="CDD" id="cd00609">
    <property type="entry name" value="AAT_like"/>
    <property type="match status" value="1"/>
</dbReference>
<protein>
    <recommendedName>
        <fullName evidence="8">alanine transaminase</fullName>
        <ecNumber evidence="8">2.6.1.2</ecNumber>
    </recommendedName>
</protein>
<accession>A0A1X7VEE3</accession>
<evidence type="ECO:0000256" key="3">
    <source>
        <dbReference type="ARBA" id="ARBA00022576"/>
    </source>
</evidence>
<comment type="similarity">
    <text evidence="7">Belongs to the class-I pyridoxal-phosphate-dependent aminotransferase family. Alanine aminotransferase subfamily.</text>
</comment>
<comment type="pathway">
    <text evidence="6">Amino-acid degradation; L-alanine degradation via transaminase pathway; pyruvate from L-alanine: step 1/1.</text>
</comment>
<name>A0A1X7VEE3_AMPQE</name>
<evidence type="ECO:0000256" key="5">
    <source>
        <dbReference type="ARBA" id="ARBA00022898"/>
    </source>
</evidence>
<keyword evidence="3" id="KW-0032">Aminotransferase</keyword>
<dbReference type="EnsemblMetazoa" id="Aqu2.1.38401_001">
    <property type="protein sequence ID" value="Aqu2.1.38401_001"/>
    <property type="gene ID" value="Aqu2.1.38401"/>
</dbReference>
<dbReference type="KEGG" id="aqu:100634012"/>
<dbReference type="InParanoid" id="A0A1X7VEE3"/>
<dbReference type="Gene3D" id="1.10.287.1970">
    <property type="match status" value="1"/>
</dbReference>
<comment type="subunit">
    <text evidence="2">Homodimer.</text>
</comment>
<keyword evidence="12" id="KW-1185">Reference proteome</keyword>
<dbReference type="EC" id="2.6.1.2" evidence="8"/>
<dbReference type="AlphaFoldDB" id="A0A1X7VEE3"/>
<reference evidence="12" key="1">
    <citation type="journal article" date="2010" name="Nature">
        <title>The Amphimedon queenslandica genome and the evolution of animal complexity.</title>
        <authorList>
            <person name="Srivastava M."/>
            <person name="Simakov O."/>
            <person name="Chapman J."/>
            <person name="Fahey B."/>
            <person name="Gauthier M.E."/>
            <person name="Mitros T."/>
            <person name="Richards G.S."/>
            <person name="Conaco C."/>
            <person name="Dacre M."/>
            <person name="Hellsten U."/>
            <person name="Larroux C."/>
            <person name="Putnam N.H."/>
            <person name="Stanke M."/>
            <person name="Adamska M."/>
            <person name="Darling A."/>
            <person name="Degnan S.M."/>
            <person name="Oakley T.H."/>
            <person name="Plachetzki D.C."/>
            <person name="Zhai Y."/>
            <person name="Adamski M."/>
            <person name="Calcino A."/>
            <person name="Cummins S.F."/>
            <person name="Goodstein D.M."/>
            <person name="Harris C."/>
            <person name="Jackson D.J."/>
            <person name="Leys S.P."/>
            <person name="Shu S."/>
            <person name="Woodcroft B.J."/>
            <person name="Vervoort M."/>
            <person name="Kosik K.S."/>
            <person name="Manning G."/>
            <person name="Degnan B.M."/>
            <person name="Rokhsar D.S."/>
        </authorList>
    </citation>
    <scope>NUCLEOTIDE SEQUENCE [LARGE SCALE GENOMIC DNA]</scope>
</reference>
<dbReference type="OMA" id="FGFECPP"/>
<evidence type="ECO:0000313" key="11">
    <source>
        <dbReference type="EnsemblMetazoa" id="Aqu2.1.38401_001"/>
    </source>
</evidence>
<dbReference type="InterPro" id="IPR045088">
    <property type="entry name" value="ALAT1/2-like"/>
</dbReference>
<proteinExistence type="inferred from homology"/>
<evidence type="ECO:0000313" key="12">
    <source>
        <dbReference type="Proteomes" id="UP000007879"/>
    </source>
</evidence>
<keyword evidence="5" id="KW-0663">Pyridoxal phosphate</keyword>
<dbReference type="FunFam" id="3.40.640.10:FF:000012">
    <property type="entry name" value="alanine aminotransferase 2"/>
    <property type="match status" value="1"/>
</dbReference>
<dbReference type="FunFam" id="3.90.1150.10:FF:000151">
    <property type="entry name" value="Alanine aminotransferase 2"/>
    <property type="match status" value="1"/>
</dbReference>
<dbReference type="STRING" id="400682.A0A1X7VEE3"/>
<dbReference type="InterPro" id="IPR015424">
    <property type="entry name" value="PyrdxlP-dep_Trfase"/>
</dbReference>
<gene>
    <name evidence="11" type="primary">100634012</name>
</gene>
<evidence type="ECO:0000256" key="8">
    <source>
        <dbReference type="ARBA" id="ARBA00026106"/>
    </source>
</evidence>
<dbReference type="Gene3D" id="3.90.1150.10">
    <property type="entry name" value="Aspartate Aminotransferase, domain 1"/>
    <property type="match status" value="1"/>
</dbReference>
<dbReference type="InterPro" id="IPR015422">
    <property type="entry name" value="PyrdxlP-dep_Trfase_small"/>
</dbReference>
<dbReference type="eggNOG" id="KOG0258">
    <property type="taxonomic scope" value="Eukaryota"/>
</dbReference>
<evidence type="ECO:0000259" key="10">
    <source>
        <dbReference type="Pfam" id="PF00155"/>
    </source>
</evidence>
<organism evidence="11">
    <name type="scientific">Amphimedon queenslandica</name>
    <name type="common">Sponge</name>
    <dbReference type="NCBI Taxonomy" id="400682"/>
    <lineage>
        <taxon>Eukaryota</taxon>
        <taxon>Metazoa</taxon>
        <taxon>Porifera</taxon>
        <taxon>Demospongiae</taxon>
        <taxon>Heteroscleromorpha</taxon>
        <taxon>Haplosclerida</taxon>
        <taxon>Niphatidae</taxon>
        <taxon>Amphimedon</taxon>
    </lineage>
</organism>
<feature type="domain" description="Aminotransferase class I/classII large" evidence="10">
    <location>
        <begin position="119"/>
        <end position="506"/>
    </location>
</feature>